<accession>A0A8H7EKF9</accession>
<dbReference type="Gene3D" id="3.30.420.10">
    <property type="entry name" value="Ribonuclease H-like superfamily/Ribonuclease H"/>
    <property type="match status" value="1"/>
</dbReference>
<dbReference type="GO" id="GO:0003676">
    <property type="term" value="F:nucleic acid binding"/>
    <property type="evidence" value="ECO:0007669"/>
    <property type="project" value="InterPro"/>
</dbReference>
<comment type="caution">
    <text evidence="1">The sequence shown here is derived from an EMBL/GenBank/DDBJ whole genome shotgun (WGS) entry which is preliminary data.</text>
</comment>
<keyword evidence="2" id="KW-1185">Reference proteome</keyword>
<dbReference type="EMBL" id="JABAYA010000263">
    <property type="protein sequence ID" value="KAF7721465.1"/>
    <property type="molecule type" value="Genomic_DNA"/>
</dbReference>
<sequence length="324" mass="36362">MYPAYTLQLRLDEKVSEMGEVICITALPFDYHEIKSDKVEADMMEDVINAPDPYHVVVIKLDVDSDGIHTLVSMVKTVNAAEKLGKSKGTTPTLTQEHTTALQKPYDSDPTTTLTQAQEQMCERFGTPITQSGLQKHPVKHCGLTMKKLEKVSEARNWTATIAKRMNWVMAINQQQIDYAKCIFIDEPGFNFHIKHKLAKAIVSNTRRVNITILGVVAAEGRVNLSLIKPQAVAASNKRKIQAGKEQVVGKVGTRAEHFMNFLDVVMDVLSRDIHGKILIMDNASIHHAKEVTIAVKTCGFKILNSSFLNPIKFFWSKLRFDEE</sequence>
<dbReference type="OrthoDB" id="2216069at2759"/>
<name>A0A8H7EKF9_9FUNG</name>
<evidence type="ECO:0000313" key="2">
    <source>
        <dbReference type="Proteomes" id="UP000605846"/>
    </source>
</evidence>
<protein>
    <recommendedName>
        <fullName evidence="3">Tc1-like transposase DDE domain-containing protein</fullName>
    </recommendedName>
</protein>
<dbReference type="Proteomes" id="UP000605846">
    <property type="component" value="Unassembled WGS sequence"/>
</dbReference>
<evidence type="ECO:0008006" key="3">
    <source>
        <dbReference type="Google" id="ProtNLM"/>
    </source>
</evidence>
<gene>
    <name evidence="1" type="ORF">EC973_004667</name>
</gene>
<dbReference type="AlphaFoldDB" id="A0A8H7EKF9"/>
<organism evidence="1 2">
    <name type="scientific">Apophysomyces ossiformis</name>
    <dbReference type="NCBI Taxonomy" id="679940"/>
    <lineage>
        <taxon>Eukaryota</taxon>
        <taxon>Fungi</taxon>
        <taxon>Fungi incertae sedis</taxon>
        <taxon>Mucoromycota</taxon>
        <taxon>Mucoromycotina</taxon>
        <taxon>Mucoromycetes</taxon>
        <taxon>Mucorales</taxon>
        <taxon>Mucorineae</taxon>
        <taxon>Mucoraceae</taxon>
        <taxon>Apophysomyces</taxon>
    </lineage>
</organism>
<reference evidence="1" key="1">
    <citation type="submission" date="2020-01" db="EMBL/GenBank/DDBJ databases">
        <title>Genome Sequencing of Three Apophysomyces-Like Fungal Strains Confirms a Novel Fungal Genus in the Mucoromycota with divergent Burkholderia-like Endosymbiotic Bacteria.</title>
        <authorList>
            <person name="Stajich J.E."/>
            <person name="Macias A.M."/>
            <person name="Carter-House D."/>
            <person name="Lovett B."/>
            <person name="Kasson L.R."/>
            <person name="Berry K."/>
            <person name="Grigoriev I."/>
            <person name="Chang Y."/>
            <person name="Spatafora J."/>
            <person name="Kasson M.T."/>
        </authorList>
    </citation>
    <scope>NUCLEOTIDE SEQUENCE</scope>
    <source>
        <strain evidence="1">NRRL A-21654</strain>
    </source>
</reference>
<proteinExistence type="predicted"/>
<dbReference type="InterPro" id="IPR036397">
    <property type="entry name" value="RNaseH_sf"/>
</dbReference>
<evidence type="ECO:0000313" key="1">
    <source>
        <dbReference type="EMBL" id="KAF7721465.1"/>
    </source>
</evidence>